<evidence type="ECO:0000313" key="1">
    <source>
        <dbReference type="EMBL" id="EEV40754.1"/>
    </source>
</evidence>
<dbReference type="EMBL" id="CP004856">
    <property type="protein sequence ID" value="EEV40754.1"/>
    <property type="molecule type" value="Genomic_DNA"/>
</dbReference>
<dbReference type="GeneID" id="15143681"/>
<dbReference type="AlphaFoldDB" id="C9ACZ5"/>
<reference evidence="1 2" key="1">
    <citation type="submission" date="2009-02" db="EMBL/GenBank/DDBJ databases">
        <authorList>
            <consortium name="The Broad Institute Genome Sequencing Platform"/>
            <person name="Feldgarden M."/>
            <person name="Young S.K."/>
            <person name="Kodira C.D."/>
            <person name="Zeng Q."/>
            <person name="Koehrsen M."/>
            <person name="Alvarado L."/>
            <person name="Berlin A."/>
            <person name="Borenstein D."/>
            <person name="Chen Z."/>
            <person name="Engels R."/>
            <person name="Freedman E."/>
            <person name="Gellesch M."/>
            <person name="Goldberg J."/>
            <person name="Griggs A."/>
            <person name="Gujja S."/>
            <person name="Heiman D."/>
            <person name="Hepburn T."/>
            <person name="Howarth C."/>
            <person name="Jen D."/>
            <person name="Larson L."/>
            <person name="Lewis B."/>
            <person name="Mehta T."/>
            <person name="Park D."/>
            <person name="Pearson M."/>
            <person name="Roberts A."/>
            <person name="Saif S."/>
            <person name="Shea T."/>
            <person name="Shenoy N."/>
            <person name="Sisk P."/>
            <person name="Stolte C."/>
            <person name="Sykes S."/>
            <person name="Walk T."/>
            <person name="White J."/>
            <person name="Yandava C."/>
            <person name="Gilmore M."/>
            <person name="Manson J."/>
            <person name="Palmer K."/>
            <person name="Carniol K."/>
            <person name="Lander E."/>
            <person name="Nusbaum C."/>
            <person name="Galagan J."/>
            <person name="Birren B."/>
        </authorList>
    </citation>
    <scope>NUCLEOTIDE SEQUENCE [LARGE SCALE GENOMIC DNA]</scope>
    <source>
        <strain evidence="1 2">EC20</strain>
    </source>
</reference>
<dbReference type="KEGG" id="ecas:ECBG_03023"/>
<evidence type="ECO:0000313" key="2">
    <source>
        <dbReference type="Proteomes" id="UP000012675"/>
    </source>
</evidence>
<dbReference type="RefSeq" id="WP_015510598.1">
    <property type="nucleotide sequence ID" value="NC_020995.1"/>
</dbReference>
<sequence length="297" mass="34753">MPFETAYSIEGSYEEITALDANQLFFDGKLTNPNAFQCSADCLYPLTCKSFNKKSTEWKRAPHFCPGKNHTNSFHTCDKEKKNNPFSSEGEKEQERIVEKNNEKILLNIFLSDGFDELKIKSDSKDIKSSDPSKKIVRRLSNDVSSRIEGSQVSSLRRLLHYYYLESFPNDKCLFKTLDNKEFCLNDLFFNLDDSSEIPNKIKVFWGAARIIIGPTYYVVRMKNFCKFQEIISKPSILIQKKFLVKKMNLRNRFDRLSKKTEFTFFYLGKIIVKDNEFLNFEYGNESKLFANLYLKD</sequence>
<proteinExistence type="predicted"/>
<reference evidence="1 2" key="2">
    <citation type="submission" date="2013-03" db="EMBL/GenBank/DDBJ databases">
        <title>The Genome Sequence of Enterococcus casseliflavus EC20 (899205).</title>
        <authorList>
            <consortium name="The Broad Institute Genomics Platform"/>
            <consortium name="The Broad Institute Genome Sequencing Center for Infectious Disease"/>
            <person name="Russ C."/>
            <person name="Feldgarden M."/>
            <person name="Gilmore M."/>
            <person name="Manson J."/>
            <person name="Palmer K."/>
            <person name="Carniol K."/>
            <person name="Walker B."/>
            <person name="Young S.K."/>
            <person name="Zeng Q."/>
            <person name="Gargeya S."/>
            <person name="Fitzgerald M."/>
            <person name="Haas B."/>
            <person name="Abouelleil A."/>
            <person name="Allen A.W."/>
            <person name="Alvarado L."/>
            <person name="Arachchi H.M."/>
            <person name="Berlin A.M."/>
            <person name="Chapman S.B."/>
            <person name="Gainer-Dewar J."/>
            <person name="Goldberg J."/>
            <person name="Griggs A."/>
            <person name="Gujja S."/>
            <person name="Hansen M."/>
            <person name="Howarth C."/>
            <person name="Imamovic A."/>
            <person name="Ireland A."/>
            <person name="Larimer J."/>
            <person name="McCowan C."/>
            <person name="Murphy C."/>
            <person name="Pearson M."/>
            <person name="Poon T.W."/>
            <person name="Priest M."/>
            <person name="Roberts A."/>
            <person name="Saif S."/>
            <person name="Shea T."/>
            <person name="Sisk P."/>
            <person name="Sykes S."/>
            <person name="Wortman J."/>
            <person name="Nusbaum C."/>
            <person name="Birren B."/>
        </authorList>
    </citation>
    <scope>NUCLEOTIDE SEQUENCE [LARGE SCALE GENOMIC DNA]</scope>
    <source>
        <strain evidence="1 2">EC20</strain>
    </source>
</reference>
<dbReference type="Proteomes" id="UP000012675">
    <property type="component" value="Chromosome"/>
</dbReference>
<name>C9ACZ5_ENTCA</name>
<dbReference type="HOGENOM" id="CLU_933174_0_0_9"/>
<organism evidence="1 2">
    <name type="scientific">Enterococcus casseliflavus EC20</name>
    <dbReference type="NCBI Taxonomy" id="565655"/>
    <lineage>
        <taxon>Bacteria</taxon>
        <taxon>Bacillati</taxon>
        <taxon>Bacillota</taxon>
        <taxon>Bacilli</taxon>
        <taxon>Lactobacillales</taxon>
        <taxon>Enterococcaceae</taxon>
        <taxon>Enterococcus</taxon>
    </lineage>
</organism>
<gene>
    <name evidence="1" type="ORF">ECBG_03023</name>
</gene>
<accession>C9ACZ5</accession>
<evidence type="ECO:0008006" key="3">
    <source>
        <dbReference type="Google" id="ProtNLM"/>
    </source>
</evidence>
<keyword evidence="2" id="KW-1185">Reference proteome</keyword>
<protein>
    <recommendedName>
        <fullName evidence="3">Apple domain-containing protein</fullName>
    </recommendedName>
</protein>